<evidence type="ECO:0000313" key="2">
    <source>
        <dbReference type="EMBL" id="KAK3046484.1"/>
    </source>
</evidence>
<accession>A0AAJ0DAM8</accession>
<keyword evidence="3" id="KW-1185">Reference proteome</keyword>
<gene>
    <name evidence="2" type="ORF">LTR09_012069</name>
</gene>
<evidence type="ECO:0000313" key="3">
    <source>
        <dbReference type="Proteomes" id="UP001271007"/>
    </source>
</evidence>
<dbReference type="Proteomes" id="UP001271007">
    <property type="component" value="Unassembled WGS sequence"/>
</dbReference>
<feature type="region of interest" description="Disordered" evidence="1">
    <location>
        <begin position="103"/>
        <end position="167"/>
    </location>
</feature>
<name>A0AAJ0DAM8_9PEZI</name>
<reference evidence="2" key="1">
    <citation type="submission" date="2023-04" db="EMBL/GenBank/DDBJ databases">
        <title>Black Yeasts Isolated from many extreme environments.</title>
        <authorList>
            <person name="Coleine C."/>
            <person name="Stajich J.E."/>
            <person name="Selbmann L."/>
        </authorList>
    </citation>
    <scope>NUCLEOTIDE SEQUENCE</scope>
    <source>
        <strain evidence="2">CCFEE 5312</strain>
    </source>
</reference>
<feature type="compositionally biased region" description="Low complexity" evidence="1">
    <location>
        <begin position="128"/>
        <end position="159"/>
    </location>
</feature>
<comment type="caution">
    <text evidence="2">The sequence shown here is derived from an EMBL/GenBank/DDBJ whole genome shotgun (WGS) entry which is preliminary data.</text>
</comment>
<dbReference type="AlphaFoldDB" id="A0AAJ0DAM8"/>
<sequence>MDQYLRGRSRGGKRMLSYFNCNQNFVLADEIQGRDIQASFRISISLLIDWEFGFKVRRQIARGIVLQWFIDFALGPEVEEMEVLAEDVEAVVRRDKEATWGRGSGFKLSKTSTSLNMPKGPAKGGKKIPGSPSGTKSSSGSQQTSNSSSSSGPGANSSKFAGSRTSAPSDIIKAKALQRSGDPEPDPSIGSLTDPPFLLLTMFTIPFDHASHIAEFGTAVCDSRARQLESLEKVSLDLENMDAYLRARSRGVRRVLVYFVCQLDFWHQAQREDMHSCFRVLLSLMPDFEYGFQVVLPSGNLDGIPNARALARNAALGWFVSFGLSENNPGSTVMSAPGSAVVVRRDFDDSWAQDGENYDFTIVQFVSPLS</sequence>
<dbReference type="EMBL" id="JAWDJX010000091">
    <property type="protein sequence ID" value="KAK3046484.1"/>
    <property type="molecule type" value="Genomic_DNA"/>
</dbReference>
<organism evidence="2 3">
    <name type="scientific">Extremus antarcticus</name>
    <dbReference type="NCBI Taxonomy" id="702011"/>
    <lineage>
        <taxon>Eukaryota</taxon>
        <taxon>Fungi</taxon>
        <taxon>Dikarya</taxon>
        <taxon>Ascomycota</taxon>
        <taxon>Pezizomycotina</taxon>
        <taxon>Dothideomycetes</taxon>
        <taxon>Dothideomycetidae</taxon>
        <taxon>Mycosphaerellales</taxon>
        <taxon>Extremaceae</taxon>
        <taxon>Extremus</taxon>
    </lineage>
</organism>
<protein>
    <submittedName>
        <fullName evidence="2">Uncharacterized protein</fullName>
    </submittedName>
</protein>
<proteinExistence type="predicted"/>
<evidence type="ECO:0000256" key="1">
    <source>
        <dbReference type="SAM" id="MobiDB-lite"/>
    </source>
</evidence>